<dbReference type="EMBL" id="JACMHY010000011">
    <property type="protein sequence ID" value="MBC2868311.1"/>
    <property type="molecule type" value="Genomic_DNA"/>
</dbReference>
<dbReference type="RefSeq" id="WP_159668945.1">
    <property type="nucleotide sequence ID" value="NZ_JACMHY010000011.1"/>
</dbReference>
<dbReference type="Proteomes" id="UP000517694">
    <property type="component" value="Unassembled WGS sequence"/>
</dbReference>
<accession>A0A7X1I4N1</accession>
<evidence type="ECO:0000313" key="3">
    <source>
        <dbReference type="Proteomes" id="UP000517694"/>
    </source>
</evidence>
<organism evidence="2 3">
    <name type="scientific">Streptomyces mexicanus</name>
    <dbReference type="NCBI Taxonomy" id="178566"/>
    <lineage>
        <taxon>Bacteria</taxon>
        <taxon>Bacillati</taxon>
        <taxon>Actinomycetota</taxon>
        <taxon>Actinomycetes</taxon>
        <taxon>Kitasatosporales</taxon>
        <taxon>Streptomycetaceae</taxon>
        <taxon>Streptomyces</taxon>
    </lineage>
</organism>
<sequence length="115" mass="11986">MTATTRNAAGGDGGRIGRVCAAWGLGLLLPMFIGSWLLALSTEHGAQCLMYGDYYQDCHKPSGNLLHGLFLASVTAGLVALLLPRGRAAAARATAVLLQWSAQTALVVAVLRYGS</sequence>
<dbReference type="OrthoDB" id="4277162at2"/>
<keyword evidence="1" id="KW-0812">Transmembrane</keyword>
<evidence type="ECO:0000256" key="1">
    <source>
        <dbReference type="SAM" id="Phobius"/>
    </source>
</evidence>
<keyword evidence="1" id="KW-1133">Transmembrane helix</keyword>
<gene>
    <name evidence="2" type="ORF">H1R13_26110</name>
</gene>
<keyword evidence="3" id="KW-1185">Reference proteome</keyword>
<dbReference type="AlphaFoldDB" id="A0A7X1I4N1"/>
<feature type="transmembrane region" description="Helical" evidence="1">
    <location>
        <begin position="65"/>
        <end position="83"/>
    </location>
</feature>
<evidence type="ECO:0000313" key="2">
    <source>
        <dbReference type="EMBL" id="MBC2868311.1"/>
    </source>
</evidence>
<protein>
    <submittedName>
        <fullName evidence="2">Uncharacterized protein</fullName>
    </submittedName>
</protein>
<keyword evidence="1" id="KW-0472">Membrane</keyword>
<feature type="transmembrane region" description="Helical" evidence="1">
    <location>
        <begin position="20"/>
        <end position="40"/>
    </location>
</feature>
<proteinExistence type="predicted"/>
<reference evidence="2 3" key="1">
    <citation type="submission" date="2020-08" db="EMBL/GenBank/DDBJ databases">
        <title>Whole-Genome Sequence of French Clinical Streptomyces mexicanus Strain Q0842.</title>
        <authorList>
            <person name="Boxberger M."/>
            <person name="La Scola B."/>
        </authorList>
    </citation>
    <scope>NUCLEOTIDE SEQUENCE [LARGE SCALE GENOMIC DNA]</scope>
    <source>
        <strain evidence="2 3">Marseille-Q0842</strain>
    </source>
</reference>
<comment type="caution">
    <text evidence="2">The sequence shown here is derived from an EMBL/GenBank/DDBJ whole genome shotgun (WGS) entry which is preliminary data.</text>
</comment>
<name>A0A7X1I4N1_9ACTN</name>